<gene>
    <name evidence="1" type="ORF">MUB46_16695</name>
</gene>
<dbReference type="PANTHER" id="PTHR36849:SF1">
    <property type="entry name" value="CYTOPLASMIC PROTEIN"/>
    <property type="match status" value="1"/>
</dbReference>
<comment type="caution">
    <text evidence="1">The sequence shown here is derived from an EMBL/GenBank/DDBJ whole genome shotgun (WGS) entry which is preliminary data.</text>
</comment>
<sequence length="121" mass="14332">MTEYRIKRIYEAPEPSDGLRVLVDGLWPRGVSKVDAHLDRWARDIAPSTELRKWFNHDPARWEEFRRRYREELRGHMDDLKPLRADIGRPVTLLFSARDAEHNQAVVLKELLDELQATNRS</sequence>
<accession>A0AAW5R0K7</accession>
<protein>
    <submittedName>
        <fullName evidence="1">DUF488 family protein</fullName>
    </submittedName>
</protein>
<organism evidence="1 2">
    <name type="scientific">Microbaculum marinisediminis</name>
    <dbReference type="NCBI Taxonomy" id="2931392"/>
    <lineage>
        <taxon>Bacteria</taxon>
        <taxon>Pseudomonadati</taxon>
        <taxon>Pseudomonadota</taxon>
        <taxon>Alphaproteobacteria</taxon>
        <taxon>Hyphomicrobiales</taxon>
        <taxon>Tepidamorphaceae</taxon>
        <taxon>Microbaculum</taxon>
    </lineage>
</organism>
<dbReference type="PANTHER" id="PTHR36849">
    <property type="entry name" value="CYTOPLASMIC PROTEIN-RELATED"/>
    <property type="match status" value="1"/>
</dbReference>
<name>A0AAW5R0K7_9HYPH</name>
<dbReference type="Proteomes" id="UP001320898">
    <property type="component" value="Unassembled WGS sequence"/>
</dbReference>
<keyword evidence="2" id="KW-1185">Reference proteome</keyword>
<dbReference type="Pfam" id="PF22752">
    <property type="entry name" value="DUF488-N3i"/>
    <property type="match status" value="1"/>
</dbReference>
<dbReference type="RefSeq" id="WP_261617067.1">
    <property type="nucleotide sequence ID" value="NZ_JALIDZ010000007.1"/>
</dbReference>
<evidence type="ECO:0000313" key="1">
    <source>
        <dbReference type="EMBL" id="MCT8973503.1"/>
    </source>
</evidence>
<proteinExistence type="predicted"/>
<dbReference type="InterPro" id="IPR052552">
    <property type="entry name" value="YeaO-like"/>
</dbReference>
<dbReference type="EMBL" id="JALIDZ010000007">
    <property type="protein sequence ID" value="MCT8973503.1"/>
    <property type="molecule type" value="Genomic_DNA"/>
</dbReference>
<dbReference type="AlphaFoldDB" id="A0AAW5R0K7"/>
<reference evidence="1 2" key="1">
    <citation type="submission" date="2022-04" db="EMBL/GenBank/DDBJ databases">
        <authorList>
            <person name="Ye Y.-Q."/>
            <person name="Du Z.-J."/>
        </authorList>
    </citation>
    <scope>NUCLEOTIDE SEQUENCE [LARGE SCALE GENOMIC DNA]</scope>
    <source>
        <strain evidence="1 2">A6E488</strain>
    </source>
</reference>
<evidence type="ECO:0000313" key="2">
    <source>
        <dbReference type="Proteomes" id="UP001320898"/>
    </source>
</evidence>